<dbReference type="OrthoDB" id="9177947at2"/>
<evidence type="ECO:0000313" key="3">
    <source>
        <dbReference type="Proteomes" id="UP000275663"/>
    </source>
</evidence>
<sequence length="302" mass="33395">MLKQLFAKALGNEDDKPVPSDLHAHTDDKHLWLSSLIDLFPIGKKQRYYPEYKMDIVFDTLVIAYCVNGHFLYSASAIENDAEGHPAFFRITQSGERIAFSKVKSFQLVVPDTSESEVKLDYERRAALGRGRQFAKGNSISLISAAPGRGVSTVDTEVTKLVVQKDGPYAPATLILLTPDLDTLVVTDQRAKARVKISVPLMLSSEEGPLVSACTIVDISDAALRIHIDSNHPNMPEMEINSEVVMVINLSKAELQFSVKGKVMRSFPGIRVIKLLALLKNGKYVPFSPLDHLELKAGLMNF</sequence>
<dbReference type="InterPro" id="IPR009875">
    <property type="entry name" value="PilZ_domain"/>
</dbReference>
<accession>A0A3S9HPY7</accession>
<dbReference type="KEGG" id="upv:EJN92_20510"/>
<dbReference type="Pfam" id="PF07238">
    <property type="entry name" value="PilZ"/>
    <property type="match status" value="1"/>
</dbReference>
<feature type="domain" description="PilZ" evidence="1">
    <location>
        <begin position="189"/>
        <end position="268"/>
    </location>
</feature>
<reference evidence="2 3" key="1">
    <citation type="journal article" date="2011" name="Int. J. Syst. Evol. Microbiol.">
        <title>Description of Undibacterium oligocarboniphilum sp. nov., isolated from purified water, and Undibacterium pigrum strain CCUG 49012 as the type strain of Undibacterium parvum sp. nov., and emended descriptions of the genus Undibacterium and the species Undibacterium pigrum.</title>
        <authorList>
            <person name="Eder W."/>
            <person name="Wanner G."/>
            <person name="Ludwig W."/>
            <person name="Busse H.J."/>
            <person name="Ziemke-Kageler F."/>
            <person name="Lang E."/>
        </authorList>
    </citation>
    <scope>NUCLEOTIDE SEQUENCE [LARGE SCALE GENOMIC DNA]</scope>
    <source>
        <strain evidence="2 3">DSM 23061</strain>
    </source>
</reference>
<keyword evidence="3" id="KW-1185">Reference proteome</keyword>
<evidence type="ECO:0000313" key="2">
    <source>
        <dbReference type="EMBL" id="AZP14170.1"/>
    </source>
</evidence>
<evidence type="ECO:0000259" key="1">
    <source>
        <dbReference type="Pfam" id="PF07238"/>
    </source>
</evidence>
<organism evidence="2 3">
    <name type="scientific">Undibacterium parvum</name>
    <dbReference type="NCBI Taxonomy" id="401471"/>
    <lineage>
        <taxon>Bacteria</taxon>
        <taxon>Pseudomonadati</taxon>
        <taxon>Pseudomonadota</taxon>
        <taxon>Betaproteobacteria</taxon>
        <taxon>Burkholderiales</taxon>
        <taxon>Oxalobacteraceae</taxon>
        <taxon>Undibacterium</taxon>
    </lineage>
</organism>
<dbReference type="EMBL" id="CP034464">
    <property type="protein sequence ID" value="AZP14170.1"/>
    <property type="molecule type" value="Genomic_DNA"/>
</dbReference>
<proteinExistence type="predicted"/>
<dbReference type="RefSeq" id="WP_126129531.1">
    <property type="nucleotide sequence ID" value="NZ_CP034464.1"/>
</dbReference>
<name>A0A3S9HPY7_9BURK</name>
<gene>
    <name evidence="2" type="ORF">EJN92_20510</name>
</gene>
<dbReference type="AlphaFoldDB" id="A0A3S9HPY7"/>
<dbReference type="Proteomes" id="UP000275663">
    <property type="component" value="Chromosome"/>
</dbReference>
<dbReference type="Gene3D" id="2.40.10.220">
    <property type="entry name" value="predicted glycosyltransferase like domains"/>
    <property type="match status" value="1"/>
</dbReference>
<dbReference type="GO" id="GO:0035438">
    <property type="term" value="F:cyclic-di-GMP binding"/>
    <property type="evidence" value="ECO:0007669"/>
    <property type="project" value="InterPro"/>
</dbReference>
<protein>
    <submittedName>
        <fullName evidence="2">PilZ domain-containing protein</fullName>
    </submittedName>
</protein>